<name>A0ACC3T7D5_LIPKO</name>
<organism evidence="1 2">
    <name type="scientific">Lipomyces kononenkoae</name>
    <name type="common">Yeast</name>
    <dbReference type="NCBI Taxonomy" id="34357"/>
    <lineage>
        <taxon>Eukaryota</taxon>
        <taxon>Fungi</taxon>
        <taxon>Dikarya</taxon>
        <taxon>Ascomycota</taxon>
        <taxon>Saccharomycotina</taxon>
        <taxon>Lipomycetes</taxon>
        <taxon>Lipomycetales</taxon>
        <taxon>Lipomycetaceae</taxon>
        <taxon>Lipomyces</taxon>
    </lineage>
</organism>
<dbReference type="Proteomes" id="UP001433508">
    <property type="component" value="Unassembled WGS sequence"/>
</dbReference>
<dbReference type="EMBL" id="MU971345">
    <property type="protein sequence ID" value="KAK9239576.1"/>
    <property type="molecule type" value="Genomic_DNA"/>
</dbReference>
<reference evidence="2" key="1">
    <citation type="journal article" date="2024" name="Front. Bioeng. Biotechnol.">
        <title>Genome-scale model development and genomic sequencing of the oleaginous clade Lipomyces.</title>
        <authorList>
            <person name="Czajka J.J."/>
            <person name="Han Y."/>
            <person name="Kim J."/>
            <person name="Mondo S.J."/>
            <person name="Hofstad B.A."/>
            <person name="Robles A."/>
            <person name="Haridas S."/>
            <person name="Riley R."/>
            <person name="LaButti K."/>
            <person name="Pangilinan J."/>
            <person name="Andreopoulos W."/>
            <person name="Lipzen A."/>
            <person name="Yan J."/>
            <person name="Wang M."/>
            <person name="Ng V."/>
            <person name="Grigoriev I.V."/>
            <person name="Spatafora J.W."/>
            <person name="Magnuson J.K."/>
            <person name="Baker S.E."/>
            <person name="Pomraning K.R."/>
        </authorList>
    </citation>
    <scope>NUCLEOTIDE SEQUENCE [LARGE SCALE GENOMIC DNA]</scope>
    <source>
        <strain evidence="2">CBS 7786</strain>
    </source>
</reference>
<sequence length="200" mass="22830">MSSITTSSPPTRRHYYGSCHCGRMRYIAFISMPSAADGNDVDRPTTVRFYKCNCSSCHKMGFFHIRLPDSPRDFYLLSPLDIADLSDYTCFGKKIHWFFCSNCGVRCFAVMGKGHVVDVDLEAALGKESNGKTTRVWKVDGENWKEDQTGYLSVNANTIEPGQEGLDLRELGQKRWIQYLDCKDYTGEDRYDYPHEGGTW</sequence>
<evidence type="ECO:0000313" key="1">
    <source>
        <dbReference type="EMBL" id="KAK9239576.1"/>
    </source>
</evidence>
<proteinExistence type="predicted"/>
<protein>
    <submittedName>
        <fullName evidence="1">DUF636 domain-containing protein</fullName>
    </submittedName>
</protein>
<keyword evidence="2" id="KW-1185">Reference proteome</keyword>
<gene>
    <name evidence="1" type="ORF">V1525DRAFT_397826</name>
</gene>
<evidence type="ECO:0000313" key="2">
    <source>
        <dbReference type="Proteomes" id="UP001433508"/>
    </source>
</evidence>
<comment type="caution">
    <text evidence="1">The sequence shown here is derived from an EMBL/GenBank/DDBJ whole genome shotgun (WGS) entry which is preliminary data.</text>
</comment>
<accession>A0ACC3T7D5</accession>